<accession>A0A6N9Q1W2</accession>
<organism evidence="1 2">
    <name type="scientific">Chengkuizengella marina</name>
    <dbReference type="NCBI Taxonomy" id="2507566"/>
    <lineage>
        <taxon>Bacteria</taxon>
        <taxon>Bacillati</taxon>
        <taxon>Bacillota</taxon>
        <taxon>Bacilli</taxon>
        <taxon>Bacillales</taxon>
        <taxon>Paenibacillaceae</taxon>
        <taxon>Chengkuizengella</taxon>
    </lineage>
</organism>
<gene>
    <name evidence="1" type="ORF">ERL59_08480</name>
</gene>
<dbReference type="Proteomes" id="UP000448943">
    <property type="component" value="Unassembled WGS sequence"/>
</dbReference>
<dbReference type="EMBL" id="SIJB01000020">
    <property type="protein sequence ID" value="NBI28993.1"/>
    <property type="molecule type" value="Genomic_DNA"/>
</dbReference>
<dbReference type="RefSeq" id="WP_160645793.1">
    <property type="nucleotide sequence ID" value="NZ_SIJB01000020.1"/>
</dbReference>
<proteinExistence type="predicted"/>
<name>A0A6N9Q1W2_9BACL</name>
<keyword evidence="2" id="KW-1185">Reference proteome</keyword>
<reference evidence="1 2" key="1">
    <citation type="submission" date="2019-01" db="EMBL/GenBank/DDBJ databases">
        <title>Chengkuizengella sp. nov., isolated from deep-sea sediment of East Pacific Ocean.</title>
        <authorList>
            <person name="Yang J."/>
            <person name="Lai Q."/>
            <person name="Shao Z."/>
        </authorList>
    </citation>
    <scope>NUCLEOTIDE SEQUENCE [LARGE SCALE GENOMIC DNA]</scope>
    <source>
        <strain evidence="1 2">YPA3-1-1</strain>
    </source>
</reference>
<comment type="caution">
    <text evidence="1">The sequence shown here is derived from an EMBL/GenBank/DDBJ whole genome shotgun (WGS) entry which is preliminary data.</text>
</comment>
<dbReference type="AlphaFoldDB" id="A0A6N9Q1W2"/>
<protein>
    <submittedName>
        <fullName evidence="1">Uncharacterized protein</fullName>
    </submittedName>
</protein>
<sequence>MKKAIILVLVVLLLTIPISSVFAGYVTERQVKYREHQLEYCSAGEWYNLYQVYVTIYLDYYNDDGDLINTELEDKYDYPQEEGTGKSC</sequence>
<evidence type="ECO:0000313" key="1">
    <source>
        <dbReference type="EMBL" id="NBI28993.1"/>
    </source>
</evidence>
<evidence type="ECO:0000313" key="2">
    <source>
        <dbReference type="Proteomes" id="UP000448943"/>
    </source>
</evidence>